<evidence type="ECO:0000259" key="10">
    <source>
        <dbReference type="Pfam" id="PF01180"/>
    </source>
</evidence>
<feature type="binding site" evidence="9">
    <location>
        <position position="132"/>
    </location>
    <ligand>
        <name>substrate</name>
    </ligand>
</feature>
<evidence type="ECO:0000313" key="12">
    <source>
        <dbReference type="Proteomes" id="UP000567293"/>
    </source>
</evidence>
<dbReference type="NCBIfam" id="TIGR01037">
    <property type="entry name" value="pyrD_sub1_fam"/>
    <property type="match status" value="1"/>
</dbReference>
<comment type="pathway">
    <text evidence="2 9">Pyrimidine metabolism; UMP biosynthesis via de novo pathway.</text>
</comment>
<dbReference type="EMBL" id="JACDQQ010000868">
    <property type="protein sequence ID" value="MBA0085117.1"/>
    <property type="molecule type" value="Genomic_DNA"/>
</dbReference>
<dbReference type="GO" id="GO:0006207">
    <property type="term" value="P:'de novo' pyrimidine nucleobase biosynthetic process"/>
    <property type="evidence" value="ECO:0007669"/>
    <property type="project" value="InterPro"/>
</dbReference>
<protein>
    <recommendedName>
        <fullName evidence="9">Dihydroorotate dehydrogenase</fullName>
        <shortName evidence="9">DHOD</shortName>
        <shortName evidence="9">DHODase</shortName>
        <shortName evidence="9">DHOdehase</shortName>
        <ecNumber evidence="9">1.3.-.-</ecNumber>
    </recommendedName>
</protein>
<dbReference type="HAMAP" id="MF_00224">
    <property type="entry name" value="DHO_dh_type1"/>
    <property type="match status" value="1"/>
</dbReference>
<feature type="binding site" evidence="9">
    <location>
        <position position="50"/>
    </location>
    <ligand>
        <name>substrate</name>
    </ligand>
</feature>
<dbReference type="InterPro" id="IPR033888">
    <property type="entry name" value="DHOD_1B"/>
</dbReference>
<dbReference type="PANTHER" id="PTHR48109">
    <property type="entry name" value="DIHYDROOROTATE DEHYDROGENASE (QUINONE), MITOCHONDRIAL-RELATED"/>
    <property type="match status" value="1"/>
</dbReference>
<dbReference type="InterPro" id="IPR049622">
    <property type="entry name" value="Dihydroorotate_DH_I"/>
</dbReference>
<keyword evidence="8 9" id="KW-0560">Oxidoreductase</keyword>
<comment type="similarity">
    <text evidence="3 9">Belongs to the dihydroorotate dehydrogenase family. Type 1 subfamily.</text>
</comment>
<keyword evidence="7 9" id="KW-0665">Pyrimidine biosynthesis</keyword>
<dbReference type="GO" id="GO:0044205">
    <property type="term" value="P:'de novo' UMP biosynthetic process"/>
    <property type="evidence" value="ECO:0007669"/>
    <property type="project" value="UniProtKB-UniRule"/>
</dbReference>
<dbReference type="Proteomes" id="UP000567293">
    <property type="component" value="Unassembled WGS sequence"/>
</dbReference>
<organism evidence="11 12">
    <name type="scientific">Candidatus Acidiferrum panamense</name>
    <dbReference type="NCBI Taxonomy" id="2741543"/>
    <lineage>
        <taxon>Bacteria</taxon>
        <taxon>Pseudomonadati</taxon>
        <taxon>Acidobacteriota</taxon>
        <taxon>Terriglobia</taxon>
        <taxon>Candidatus Acidiferrales</taxon>
        <taxon>Candidatus Acidiferrum</taxon>
    </lineage>
</organism>
<feature type="active site" description="Nucleophile" evidence="9">
    <location>
        <position position="135"/>
    </location>
</feature>
<dbReference type="PROSITE" id="PS00912">
    <property type="entry name" value="DHODEHASE_2"/>
    <property type="match status" value="1"/>
</dbReference>
<dbReference type="InterPro" id="IPR012135">
    <property type="entry name" value="Dihydroorotate_DH_1_2"/>
</dbReference>
<dbReference type="InterPro" id="IPR001295">
    <property type="entry name" value="Dihydroorotate_DH_CS"/>
</dbReference>
<name>A0A7V8NPG6_9BACT</name>
<comment type="catalytic activity">
    <reaction evidence="9">
        <text>(S)-dihydroorotate + A = orotate + AH2</text>
        <dbReference type="Rhea" id="RHEA:18073"/>
        <dbReference type="ChEBI" id="CHEBI:13193"/>
        <dbReference type="ChEBI" id="CHEBI:17499"/>
        <dbReference type="ChEBI" id="CHEBI:30839"/>
        <dbReference type="ChEBI" id="CHEBI:30864"/>
    </reaction>
</comment>
<keyword evidence="4 9" id="KW-0963">Cytoplasm</keyword>
<feature type="binding site" evidence="9">
    <location>
        <begin position="271"/>
        <end position="272"/>
    </location>
    <ligand>
        <name>FMN</name>
        <dbReference type="ChEBI" id="CHEBI:58210"/>
    </ligand>
</feature>
<feature type="binding site" evidence="9">
    <location>
        <begin position="50"/>
        <end position="51"/>
    </location>
    <ligand>
        <name>FMN</name>
        <dbReference type="ChEBI" id="CHEBI:58210"/>
    </ligand>
</feature>
<feature type="binding site" evidence="9">
    <location>
        <begin position="74"/>
        <end position="78"/>
    </location>
    <ligand>
        <name>substrate</name>
    </ligand>
</feature>
<feature type="binding site" evidence="9">
    <location>
        <begin position="249"/>
        <end position="250"/>
    </location>
    <ligand>
        <name>FMN</name>
        <dbReference type="ChEBI" id="CHEBI:58210"/>
    </ligand>
</feature>
<dbReference type="InterPro" id="IPR024920">
    <property type="entry name" value="Dihydroorotate_DH_1"/>
</dbReference>
<dbReference type="InterPro" id="IPR013785">
    <property type="entry name" value="Aldolase_TIM"/>
</dbReference>
<comment type="caution">
    <text evidence="9">Lacks conserved residue(s) required for the propagation of feature annotation.</text>
</comment>
<feature type="binding site" evidence="9">
    <location>
        <position position="171"/>
    </location>
    <ligand>
        <name>FMN</name>
        <dbReference type="ChEBI" id="CHEBI:58210"/>
    </ligand>
</feature>
<keyword evidence="5 9" id="KW-0285">Flavoprotein</keyword>
<dbReference type="EC" id="1.3.-.-" evidence="9"/>
<evidence type="ECO:0000256" key="2">
    <source>
        <dbReference type="ARBA" id="ARBA00004725"/>
    </source>
</evidence>
<dbReference type="InterPro" id="IPR005720">
    <property type="entry name" value="Dihydroorotate_DH_cat"/>
</dbReference>
<dbReference type="Gene3D" id="3.20.20.70">
    <property type="entry name" value="Aldolase class I"/>
    <property type="match status" value="1"/>
</dbReference>
<accession>A0A7V8NPG6</accession>
<evidence type="ECO:0000256" key="4">
    <source>
        <dbReference type="ARBA" id="ARBA00022490"/>
    </source>
</evidence>
<dbReference type="InterPro" id="IPR050074">
    <property type="entry name" value="DHO_dehydrogenase"/>
</dbReference>
<dbReference type="Pfam" id="PF01180">
    <property type="entry name" value="DHO_dh"/>
    <property type="match status" value="1"/>
</dbReference>
<comment type="subcellular location">
    <subcellularLocation>
        <location evidence="1 9">Cytoplasm</location>
    </subcellularLocation>
</comment>
<evidence type="ECO:0000256" key="5">
    <source>
        <dbReference type="ARBA" id="ARBA00022630"/>
    </source>
</evidence>
<dbReference type="AlphaFoldDB" id="A0A7V8NPG6"/>
<dbReference type="GO" id="GO:0005737">
    <property type="term" value="C:cytoplasm"/>
    <property type="evidence" value="ECO:0007669"/>
    <property type="project" value="UniProtKB-SubCell"/>
</dbReference>
<keyword evidence="12" id="KW-1185">Reference proteome</keyword>
<dbReference type="PANTHER" id="PTHR48109:SF1">
    <property type="entry name" value="DIHYDROOROTATE DEHYDROGENASE (FUMARATE)"/>
    <property type="match status" value="1"/>
</dbReference>
<proteinExistence type="inferred from homology"/>
<feature type="binding site" evidence="9">
    <location>
        <position position="26"/>
    </location>
    <ligand>
        <name>FMN</name>
        <dbReference type="ChEBI" id="CHEBI:58210"/>
    </ligand>
</feature>
<comment type="caution">
    <text evidence="11">The sequence shown here is derived from an EMBL/GenBank/DDBJ whole genome shotgun (WGS) entry which is preliminary data.</text>
</comment>
<comment type="cofactor">
    <cofactor evidence="9">
        <name>FMN</name>
        <dbReference type="ChEBI" id="CHEBI:58210"/>
    </cofactor>
    <text evidence="9">Binds 1 FMN per subunit.</text>
</comment>
<evidence type="ECO:0000256" key="1">
    <source>
        <dbReference type="ARBA" id="ARBA00004496"/>
    </source>
</evidence>
<evidence type="ECO:0000256" key="9">
    <source>
        <dbReference type="HAMAP-Rule" id="MF_00224"/>
    </source>
</evidence>
<comment type="function">
    <text evidence="9">Catalyzes the conversion of dihydroorotate to orotate.</text>
</comment>
<dbReference type="UniPathway" id="UPA00070"/>
<feature type="binding site" evidence="9">
    <location>
        <position position="104"/>
    </location>
    <ligand>
        <name>FMN</name>
        <dbReference type="ChEBI" id="CHEBI:58210"/>
    </ligand>
</feature>
<reference evidence="11" key="1">
    <citation type="submission" date="2020-06" db="EMBL/GenBank/DDBJ databases">
        <title>Legume-microbial interactions unlock mineral nutrients during tropical forest succession.</title>
        <authorList>
            <person name="Epihov D.Z."/>
        </authorList>
    </citation>
    <scope>NUCLEOTIDE SEQUENCE [LARGE SCALE GENOMIC DNA]</scope>
    <source>
        <strain evidence="11">Pan2503</strain>
    </source>
</reference>
<dbReference type="NCBIfam" id="NF005574">
    <property type="entry name" value="PRK07259.1"/>
    <property type="match status" value="1"/>
</dbReference>
<evidence type="ECO:0000256" key="7">
    <source>
        <dbReference type="ARBA" id="ARBA00022975"/>
    </source>
</evidence>
<gene>
    <name evidence="9" type="primary">pyrD</name>
    <name evidence="11" type="ORF">HRJ53_08980</name>
</gene>
<dbReference type="CDD" id="cd04740">
    <property type="entry name" value="DHOD_1B_like"/>
    <property type="match status" value="1"/>
</dbReference>
<dbReference type="PIRSF" id="PIRSF000164">
    <property type="entry name" value="DHO_oxidase"/>
    <property type="match status" value="1"/>
</dbReference>
<dbReference type="GO" id="GO:0004152">
    <property type="term" value="F:dihydroorotate dehydrogenase activity"/>
    <property type="evidence" value="ECO:0007669"/>
    <property type="project" value="UniProtKB-UniRule"/>
</dbReference>
<keyword evidence="6 9" id="KW-0288">FMN</keyword>
<feature type="domain" description="Dihydroorotate dehydrogenase catalytic" evidence="10">
    <location>
        <begin position="9"/>
        <end position="292"/>
    </location>
</feature>
<feature type="binding site" evidence="9">
    <location>
        <position position="223"/>
    </location>
    <ligand>
        <name>FMN</name>
        <dbReference type="ChEBI" id="CHEBI:58210"/>
    </ligand>
</feature>
<sequence>MTSAHAVDLSVQVGALRLRNPILAASGTFGYGLEFAHLVNLHRLGGFVTKGLSREPIEGALPPRLCPTASGLLNAIGLQNVGVRAFVAEKLPELRKFDTVVIANVFGYTLEDYVEVIRVLESAEGLAGYELNISCPNVSRGGMQFGGDASQASEVVEAARKAASRRPLWVKLSPLVTDIGLIARAAEEAGADALTVANTYPAMALDFRTGMSRLGSATGGLSGPAIKPITLRLVWETKKAVKSPIIGLGGIETAEDVLEYLSAGASAVQVGTASFADPRVSERLVDALPSVLVEAKIFSLNELRDRPLAENG</sequence>
<feature type="binding site" evidence="9">
    <location>
        <position position="132"/>
    </location>
    <ligand>
        <name>FMN</name>
        <dbReference type="ChEBI" id="CHEBI:58210"/>
    </ligand>
</feature>
<evidence type="ECO:0000256" key="8">
    <source>
        <dbReference type="ARBA" id="ARBA00023002"/>
    </source>
</evidence>
<evidence type="ECO:0000256" key="6">
    <source>
        <dbReference type="ARBA" id="ARBA00022643"/>
    </source>
</evidence>
<dbReference type="SUPFAM" id="SSF51395">
    <property type="entry name" value="FMN-linked oxidoreductases"/>
    <property type="match status" value="1"/>
</dbReference>
<evidence type="ECO:0000313" key="11">
    <source>
        <dbReference type="EMBL" id="MBA0085117.1"/>
    </source>
</evidence>
<evidence type="ECO:0000256" key="3">
    <source>
        <dbReference type="ARBA" id="ARBA00008008"/>
    </source>
</evidence>
<feature type="binding site" evidence="9">
    <location>
        <begin position="198"/>
        <end position="199"/>
    </location>
    <ligand>
        <name>substrate</name>
    </ligand>
</feature>